<dbReference type="Proteomes" id="UP000292957">
    <property type="component" value="Unassembled WGS sequence"/>
</dbReference>
<accession>A0A4Q9M739</accession>
<dbReference type="AlphaFoldDB" id="A0A4Q9M739"/>
<dbReference type="InterPro" id="IPR032675">
    <property type="entry name" value="LRR_dom_sf"/>
</dbReference>
<dbReference type="Gene3D" id="3.80.10.10">
    <property type="entry name" value="Ribonuclease Inhibitor"/>
    <property type="match status" value="1"/>
</dbReference>
<proteinExistence type="predicted"/>
<sequence>MKMQEGSVLPLADPQLTPRASDIGSKAIHLYEDVLIAIFDCFDTSESVGRTACASCSRVCSLWTEPALRALWKNIGATLLPLYWILLPDDFVGAWVDRHGRQEQLELCIFKILKDVPWTDPAIWERFLLYAAYVHHVPFQGCLHTCEIPLVRSLVSRNGQKTFLPQLRSLAWFEAPHVASVLACLVSPSLTTVKLMINTLTPSAQVEEILHFLPHLAPMISDLTIVSSSPSDRSIPSLCSFGRLRRLSLPNHLLISDLSAFPWSSQETLMHLRCSTTGFRQLLHPNPAGHFDLPSLRILQLGPTSTDDLLSLIKQLHAPCLRNLAIKVEYKDDHLSEPLAQRALLRAVSRASFVGTLTCITFTVQSLSRIPSRDAPETSTMVLDIIRPLFSLRALREVSVSYRTRDATLGTDDDILEVARAWNDLESIRLTLPASKKYDCGGFPGLDSLAHLAEHCPRLTSVSIPLVFVHPPSHVRSRDESSVWLPASHPLKSLRLKIRQWNDEVAPDVVARCINDLFPNLPTNGLHYRHPIPAIMALDHYKTKWILTMEAFQALKMGTGRGARDPEPLD</sequence>
<dbReference type="EMBL" id="ML143555">
    <property type="protein sequence ID" value="TBU22157.1"/>
    <property type="molecule type" value="Genomic_DNA"/>
</dbReference>
<protein>
    <recommendedName>
        <fullName evidence="2">F-box domain-containing protein</fullName>
    </recommendedName>
</protein>
<reference evidence="1" key="1">
    <citation type="submission" date="2019-01" db="EMBL/GenBank/DDBJ databases">
        <title>Draft genome sequences of three monokaryotic isolates of the white-rot basidiomycete fungus Dichomitus squalens.</title>
        <authorList>
            <consortium name="DOE Joint Genome Institute"/>
            <person name="Lopez S.C."/>
            <person name="Andreopoulos B."/>
            <person name="Pangilinan J."/>
            <person name="Lipzen A."/>
            <person name="Riley R."/>
            <person name="Ahrendt S."/>
            <person name="Ng V."/>
            <person name="Barry K."/>
            <person name="Daum C."/>
            <person name="Grigoriev I.V."/>
            <person name="Hilden K.S."/>
            <person name="Makela M.R."/>
            <person name="de Vries R.P."/>
        </authorList>
    </citation>
    <scope>NUCLEOTIDE SEQUENCE [LARGE SCALE GENOMIC DNA]</scope>
    <source>
        <strain evidence="1">OM18370.1</strain>
    </source>
</reference>
<gene>
    <name evidence="1" type="ORF">BD311DRAFT_770908</name>
</gene>
<organism evidence="1">
    <name type="scientific">Dichomitus squalens</name>
    <dbReference type="NCBI Taxonomy" id="114155"/>
    <lineage>
        <taxon>Eukaryota</taxon>
        <taxon>Fungi</taxon>
        <taxon>Dikarya</taxon>
        <taxon>Basidiomycota</taxon>
        <taxon>Agaricomycotina</taxon>
        <taxon>Agaricomycetes</taxon>
        <taxon>Polyporales</taxon>
        <taxon>Polyporaceae</taxon>
        <taxon>Dichomitus</taxon>
    </lineage>
</organism>
<evidence type="ECO:0000313" key="1">
    <source>
        <dbReference type="EMBL" id="TBU22157.1"/>
    </source>
</evidence>
<name>A0A4Q9M739_9APHY</name>
<evidence type="ECO:0008006" key="2">
    <source>
        <dbReference type="Google" id="ProtNLM"/>
    </source>
</evidence>
<dbReference type="OrthoDB" id="2801180at2759"/>